<dbReference type="PANTHER" id="PTHR35896">
    <property type="entry name" value="IG-LIKE DOMAIN-CONTAINING PROTEIN"/>
    <property type="match status" value="1"/>
</dbReference>
<keyword evidence="1" id="KW-0472">Membrane</keyword>
<dbReference type="PANTHER" id="PTHR35896:SF3">
    <property type="entry name" value="MAJOR FACILITATOR SUPERFAMILY TRANSPORTER"/>
    <property type="match status" value="1"/>
</dbReference>
<comment type="caution">
    <text evidence="2">The sequence shown here is derived from an EMBL/GenBank/DDBJ whole genome shotgun (WGS) entry which is preliminary data.</text>
</comment>
<dbReference type="InParanoid" id="A0A423WZ61"/>
<evidence type="ECO:0000313" key="3">
    <source>
        <dbReference type="Proteomes" id="UP000285146"/>
    </source>
</evidence>
<evidence type="ECO:0000313" key="2">
    <source>
        <dbReference type="EMBL" id="ROW08767.1"/>
    </source>
</evidence>
<dbReference type="InterPro" id="IPR053008">
    <property type="entry name" value="Phomopsin_biosynth_assoc"/>
</dbReference>
<proteinExistence type="predicted"/>
<dbReference type="OrthoDB" id="3501153at2759"/>
<dbReference type="Proteomes" id="UP000285146">
    <property type="component" value="Unassembled WGS sequence"/>
</dbReference>
<dbReference type="AlphaFoldDB" id="A0A423WZ61"/>
<sequence length="240" mass="26761">MRLPFSQGKRASYSALPVSRHASSSNLQGDEAKFSLDSQIPSSRPSKSARLVLSHILLAALSISGTVLYARWHMQDSGPRPPKPIVCHCGSSVAEAKALNCTYDTLSVSWLPPHCREDELTAEFDRAGPNGTWPYYADKNATIPISLEAMSLLADLPRAQAVFYTSTGWHVAHCAFYWRKEYRMRARGLMTESRYDKESHIEHCYEIFKSDDPLHEVNVASPVWLGGDGPDSGHHHHEAQ</sequence>
<dbReference type="EMBL" id="LKEB01000033">
    <property type="protein sequence ID" value="ROW08767.1"/>
    <property type="molecule type" value="Genomic_DNA"/>
</dbReference>
<evidence type="ECO:0000256" key="1">
    <source>
        <dbReference type="SAM" id="Phobius"/>
    </source>
</evidence>
<organism evidence="2 3">
    <name type="scientific">Cytospora leucostoma</name>
    <dbReference type="NCBI Taxonomy" id="1230097"/>
    <lineage>
        <taxon>Eukaryota</taxon>
        <taxon>Fungi</taxon>
        <taxon>Dikarya</taxon>
        <taxon>Ascomycota</taxon>
        <taxon>Pezizomycotina</taxon>
        <taxon>Sordariomycetes</taxon>
        <taxon>Sordariomycetidae</taxon>
        <taxon>Diaporthales</taxon>
        <taxon>Cytosporaceae</taxon>
        <taxon>Cytospora</taxon>
    </lineage>
</organism>
<keyword evidence="1" id="KW-1133">Transmembrane helix</keyword>
<reference evidence="2 3" key="1">
    <citation type="submission" date="2015-09" db="EMBL/GenBank/DDBJ databases">
        <title>Host preference determinants of Valsa canker pathogens revealed by comparative genomics.</title>
        <authorList>
            <person name="Yin Z."/>
            <person name="Huang L."/>
        </authorList>
    </citation>
    <scope>NUCLEOTIDE SEQUENCE [LARGE SCALE GENOMIC DNA]</scope>
    <source>
        <strain evidence="2 3">SXYLt</strain>
    </source>
</reference>
<protein>
    <recommendedName>
        <fullName evidence="4">Ig-like domain-containing protein</fullName>
    </recommendedName>
</protein>
<gene>
    <name evidence="2" type="ORF">VPNG_06408</name>
</gene>
<keyword evidence="3" id="KW-1185">Reference proteome</keyword>
<evidence type="ECO:0008006" key="4">
    <source>
        <dbReference type="Google" id="ProtNLM"/>
    </source>
</evidence>
<name>A0A423WZ61_9PEZI</name>
<keyword evidence="1" id="KW-0812">Transmembrane</keyword>
<accession>A0A423WZ61</accession>
<dbReference type="STRING" id="1230097.A0A423WZ61"/>
<feature type="transmembrane region" description="Helical" evidence="1">
    <location>
        <begin position="51"/>
        <end position="72"/>
    </location>
</feature>